<evidence type="ECO:0000256" key="5">
    <source>
        <dbReference type="SAM" id="MobiDB-lite"/>
    </source>
</evidence>
<evidence type="ECO:0000313" key="8">
    <source>
        <dbReference type="Proteomes" id="UP000823613"/>
    </source>
</evidence>
<feature type="compositionally biased region" description="Polar residues" evidence="5">
    <location>
        <begin position="566"/>
        <end position="575"/>
    </location>
</feature>
<dbReference type="PANTHER" id="PTHR30313:SF2">
    <property type="entry name" value="DNA PRIMASE"/>
    <property type="match status" value="1"/>
</dbReference>
<dbReference type="Pfam" id="PF13155">
    <property type="entry name" value="Toprim_2"/>
    <property type="match status" value="1"/>
</dbReference>
<dbReference type="AlphaFoldDB" id="A0A9D9DHJ0"/>
<dbReference type="Gene3D" id="3.90.580.10">
    <property type="entry name" value="Zinc finger, CHC2-type domain"/>
    <property type="match status" value="1"/>
</dbReference>
<evidence type="ECO:0000256" key="2">
    <source>
        <dbReference type="ARBA" id="ARBA00022771"/>
    </source>
</evidence>
<dbReference type="GO" id="GO:0003899">
    <property type="term" value="F:DNA-directed RNA polymerase activity"/>
    <property type="evidence" value="ECO:0007669"/>
    <property type="project" value="InterPro"/>
</dbReference>
<dbReference type="InterPro" id="IPR050219">
    <property type="entry name" value="DnaG_primase"/>
</dbReference>
<dbReference type="EMBL" id="JADIMY010000041">
    <property type="protein sequence ID" value="MBO8427301.1"/>
    <property type="molecule type" value="Genomic_DNA"/>
</dbReference>
<gene>
    <name evidence="7" type="ORF">IAC58_01920</name>
</gene>
<dbReference type="GO" id="GO:0003677">
    <property type="term" value="F:DNA binding"/>
    <property type="evidence" value="ECO:0007669"/>
    <property type="project" value="InterPro"/>
</dbReference>
<name>A0A9D9DHJ0_9BACL</name>
<sequence>MHKRSPYDVMLSDYLSGTHNIKNPRKLFKCLNPEHSDEHPSMSITKDGKYIHCFACGKTYTLTELVMQDQNCGYFEAINYLKSQYKNINLDKITQLQIEKEEKKFGFDKITKILEEDKKNKVVDSKAVEYLKSRGFLNPEVIAEMATLKVINDRLYIPHFHLAKRGENYDKEFICTDYISRNLNPDAKIRYIRQKDVKTTYFALQDFDAIQSYMRLGFFKGLNPVIFINEGEIDALSYYDLLFTYGKSFENDFNFKEAIKNNPKINYLNYPSFKDRILFNSMATSSTGNVDNFIKSIDSLDTKIKEKLYFVVSCDNDNAGKDANKKIIDYFEKNNIMYKLNPFAKEGYKDINERLEKDRESLQQEFNHFIEKSNSYVNYAYGKRAFKKNKASIYKLKDGRRYIPFVNCFCFEGRLHSDYTVSIYGTNYGEDKPYYIEKREVAKSKFKIDEQINNLKENMESVYYRSMKLHDENNQIFVKVRTGYYVIPENESNNAYEILGSISRDEIHVNKAVYLVDGYGKFDNYKKKGISLLEAYNSNNELIYKEEWKNGAKLSDGLNRKEEADNSNNNKSREL</sequence>
<dbReference type="Pfam" id="PF01807">
    <property type="entry name" value="Zn_ribbon_DnaG"/>
    <property type="match status" value="1"/>
</dbReference>
<keyword evidence="1" id="KW-0479">Metal-binding</keyword>
<evidence type="ECO:0000256" key="1">
    <source>
        <dbReference type="ARBA" id="ARBA00022723"/>
    </source>
</evidence>
<dbReference type="SUPFAM" id="SSF57783">
    <property type="entry name" value="Zinc beta-ribbon"/>
    <property type="match status" value="1"/>
</dbReference>
<evidence type="ECO:0000259" key="6">
    <source>
        <dbReference type="SMART" id="SM00400"/>
    </source>
</evidence>
<protein>
    <submittedName>
        <fullName evidence="7">Toprim domain-containing protein</fullName>
    </submittedName>
</protein>
<feature type="domain" description="Zinc finger CHC2-type" evidence="6">
    <location>
        <begin position="28"/>
        <end position="82"/>
    </location>
</feature>
<comment type="caution">
    <text evidence="7">The sequence shown here is derived from an EMBL/GenBank/DDBJ whole genome shotgun (WGS) entry which is preliminary data.</text>
</comment>
<dbReference type="SMART" id="SM00400">
    <property type="entry name" value="ZnF_CHCC"/>
    <property type="match status" value="1"/>
</dbReference>
<organism evidence="7 8">
    <name type="scientific">Candidatus Onthovivens merdipullorum</name>
    <dbReference type="NCBI Taxonomy" id="2840889"/>
    <lineage>
        <taxon>Bacteria</taxon>
        <taxon>Bacillati</taxon>
        <taxon>Bacillota</taxon>
        <taxon>Bacilli</taxon>
        <taxon>Bacillales</taxon>
        <taxon>Candidatus Onthovivens</taxon>
    </lineage>
</organism>
<dbReference type="GO" id="GO:0008270">
    <property type="term" value="F:zinc ion binding"/>
    <property type="evidence" value="ECO:0007669"/>
    <property type="project" value="UniProtKB-KW"/>
</dbReference>
<evidence type="ECO:0000256" key="3">
    <source>
        <dbReference type="ARBA" id="ARBA00022833"/>
    </source>
</evidence>
<evidence type="ECO:0000313" key="7">
    <source>
        <dbReference type="EMBL" id="MBO8427301.1"/>
    </source>
</evidence>
<dbReference type="Proteomes" id="UP000823613">
    <property type="component" value="Unassembled WGS sequence"/>
</dbReference>
<accession>A0A9D9DHJ0</accession>
<dbReference type="GO" id="GO:0006269">
    <property type="term" value="P:DNA replication, synthesis of primer"/>
    <property type="evidence" value="ECO:0007669"/>
    <property type="project" value="TreeGrafter"/>
</dbReference>
<keyword evidence="2" id="KW-0863">Zinc-finger</keyword>
<feature type="coiled-coil region" evidence="4">
    <location>
        <begin position="345"/>
        <end position="372"/>
    </location>
</feature>
<dbReference type="GO" id="GO:0005737">
    <property type="term" value="C:cytoplasm"/>
    <property type="evidence" value="ECO:0007669"/>
    <property type="project" value="TreeGrafter"/>
</dbReference>
<proteinExistence type="predicted"/>
<keyword evidence="4" id="KW-0175">Coiled coil</keyword>
<dbReference type="InterPro" id="IPR002694">
    <property type="entry name" value="Znf_CHC2"/>
</dbReference>
<reference evidence="7" key="1">
    <citation type="submission" date="2020-10" db="EMBL/GenBank/DDBJ databases">
        <authorList>
            <person name="Gilroy R."/>
        </authorList>
    </citation>
    <scope>NUCLEOTIDE SEQUENCE</scope>
    <source>
        <strain evidence="7">11159</strain>
    </source>
</reference>
<reference evidence="7" key="2">
    <citation type="journal article" date="2021" name="PeerJ">
        <title>Extensive microbial diversity within the chicken gut microbiome revealed by metagenomics and culture.</title>
        <authorList>
            <person name="Gilroy R."/>
            <person name="Ravi A."/>
            <person name="Getino M."/>
            <person name="Pursley I."/>
            <person name="Horton D.L."/>
            <person name="Alikhan N.F."/>
            <person name="Baker D."/>
            <person name="Gharbi K."/>
            <person name="Hall N."/>
            <person name="Watson M."/>
            <person name="Adriaenssens E.M."/>
            <person name="Foster-Nyarko E."/>
            <person name="Jarju S."/>
            <person name="Secka A."/>
            <person name="Antonio M."/>
            <person name="Oren A."/>
            <person name="Chaudhuri R.R."/>
            <person name="La Ragione R."/>
            <person name="Hildebrand F."/>
            <person name="Pallen M.J."/>
        </authorList>
    </citation>
    <scope>NUCLEOTIDE SEQUENCE</scope>
    <source>
        <strain evidence="7">11159</strain>
    </source>
</reference>
<evidence type="ECO:0000256" key="4">
    <source>
        <dbReference type="SAM" id="Coils"/>
    </source>
</evidence>
<dbReference type="InterPro" id="IPR036977">
    <property type="entry name" value="DNA_primase_Znf_CHC2"/>
</dbReference>
<keyword evidence="3" id="KW-0862">Zinc</keyword>
<feature type="region of interest" description="Disordered" evidence="5">
    <location>
        <begin position="555"/>
        <end position="575"/>
    </location>
</feature>
<dbReference type="PANTHER" id="PTHR30313">
    <property type="entry name" value="DNA PRIMASE"/>
    <property type="match status" value="1"/>
</dbReference>
<dbReference type="Gene3D" id="3.40.1360.10">
    <property type="match status" value="1"/>
</dbReference>